<protein>
    <submittedName>
        <fullName evidence="2">Uncharacterized protein</fullName>
    </submittedName>
</protein>
<dbReference type="Proteomes" id="UP001642464">
    <property type="component" value="Unassembled WGS sequence"/>
</dbReference>
<feature type="chain" id="PRO_5046455056" evidence="1">
    <location>
        <begin position="17"/>
        <end position="260"/>
    </location>
</feature>
<accession>A0ABP0KDW6</accession>
<organism evidence="2 3">
    <name type="scientific">Durusdinium trenchii</name>
    <dbReference type="NCBI Taxonomy" id="1381693"/>
    <lineage>
        <taxon>Eukaryota</taxon>
        <taxon>Sar</taxon>
        <taxon>Alveolata</taxon>
        <taxon>Dinophyceae</taxon>
        <taxon>Suessiales</taxon>
        <taxon>Symbiodiniaceae</taxon>
        <taxon>Durusdinium</taxon>
    </lineage>
</organism>
<comment type="caution">
    <text evidence="2">The sequence shown here is derived from an EMBL/GenBank/DDBJ whole genome shotgun (WGS) entry which is preliminary data.</text>
</comment>
<keyword evidence="3" id="KW-1185">Reference proteome</keyword>
<gene>
    <name evidence="2" type="ORF">SCF082_LOCUS16873</name>
</gene>
<dbReference type="PROSITE" id="PS51257">
    <property type="entry name" value="PROKAR_LIPOPROTEIN"/>
    <property type="match status" value="1"/>
</dbReference>
<name>A0ABP0KDW6_9DINO</name>
<reference evidence="2 3" key="1">
    <citation type="submission" date="2024-02" db="EMBL/GenBank/DDBJ databases">
        <authorList>
            <person name="Chen Y."/>
            <person name="Shah S."/>
            <person name="Dougan E. K."/>
            <person name="Thang M."/>
            <person name="Chan C."/>
        </authorList>
    </citation>
    <scope>NUCLEOTIDE SEQUENCE [LARGE SCALE GENOMIC DNA]</scope>
</reference>
<proteinExistence type="predicted"/>
<dbReference type="EMBL" id="CAXAMM010011101">
    <property type="protein sequence ID" value="CAK9024991.1"/>
    <property type="molecule type" value="Genomic_DNA"/>
</dbReference>
<sequence length="260" mass="28453">MAKLLASVAALGCALCACEVLRTTCNGLRSCAFSLHLLPHWRSRSAMRAEKTSKQKLPRWLSELQDEGLMEEKPDPNMCILLACDAAKRSDLPAAEQWLRTAASFAPAAPEAAANLWQVIGQCVPLPVAERWLSILHNASSGASLPPGAAEALLRAAARGCNLEGAERWFQAFQQQEDQNATVDQSLCLRLLSCSLQSGNTSMAEQWIKRVVQAGANASEITMRMMKDSAARRAYEAVIRQKAEAKDLVAARTWYEPWQG</sequence>
<evidence type="ECO:0000313" key="3">
    <source>
        <dbReference type="Proteomes" id="UP001642464"/>
    </source>
</evidence>
<dbReference type="InterPro" id="IPR011990">
    <property type="entry name" value="TPR-like_helical_dom_sf"/>
</dbReference>
<dbReference type="Gene3D" id="1.25.40.10">
    <property type="entry name" value="Tetratricopeptide repeat domain"/>
    <property type="match status" value="1"/>
</dbReference>
<keyword evidence="1" id="KW-0732">Signal</keyword>
<evidence type="ECO:0000313" key="2">
    <source>
        <dbReference type="EMBL" id="CAK9024991.1"/>
    </source>
</evidence>
<feature type="signal peptide" evidence="1">
    <location>
        <begin position="1"/>
        <end position="16"/>
    </location>
</feature>
<evidence type="ECO:0000256" key="1">
    <source>
        <dbReference type="SAM" id="SignalP"/>
    </source>
</evidence>